<keyword evidence="1" id="KW-0472">Membrane</keyword>
<evidence type="ECO:0000313" key="3">
    <source>
        <dbReference type="Proteomes" id="UP001230188"/>
    </source>
</evidence>
<feature type="transmembrane region" description="Helical" evidence="1">
    <location>
        <begin position="134"/>
        <end position="154"/>
    </location>
</feature>
<dbReference type="InterPro" id="IPR037185">
    <property type="entry name" value="EmrE-like"/>
</dbReference>
<feature type="transmembrane region" description="Helical" evidence="1">
    <location>
        <begin position="166"/>
        <end position="184"/>
    </location>
</feature>
<feature type="transmembrane region" description="Helical" evidence="1">
    <location>
        <begin position="196"/>
        <end position="215"/>
    </location>
</feature>
<feature type="transmembrane region" description="Helical" evidence="1">
    <location>
        <begin position="85"/>
        <end position="113"/>
    </location>
</feature>
<dbReference type="SUPFAM" id="SSF103481">
    <property type="entry name" value="Multidrug resistance efflux transporter EmrE"/>
    <property type="match status" value="1"/>
</dbReference>
<keyword evidence="1" id="KW-1133">Transmembrane helix</keyword>
<feature type="transmembrane region" description="Helical" evidence="1">
    <location>
        <begin position="285"/>
        <end position="306"/>
    </location>
</feature>
<feature type="transmembrane region" description="Helical" evidence="1">
    <location>
        <begin position="262"/>
        <end position="279"/>
    </location>
</feature>
<feature type="transmembrane region" description="Helical" evidence="1">
    <location>
        <begin position="227"/>
        <end position="250"/>
    </location>
</feature>
<feature type="transmembrane region" description="Helical" evidence="1">
    <location>
        <begin position="48"/>
        <end position="65"/>
    </location>
</feature>
<evidence type="ECO:0000313" key="2">
    <source>
        <dbReference type="EMBL" id="KAJ8605227.1"/>
    </source>
</evidence>
<proteinExistence type="predicted"/>
<sequence>MQLWEALLPRSDQGKGVGIALLGTIAATPDAVLLRWCKELGADDTAILFWKCIFAFAFGVVAAPASERRDETSVAEALTLAPGHVVGLVLSRAAINITISLAFLLTYAVNVLLCYSLNPLISGVLGWVCLGDALPPRTLVAVACATVSIAVITLHGRHQGSQSNRLGDALAVAASAFVSINFVLTRSASRSYRAPVGLASAGGVLVAAIIVAVAAPPLGFSVVGGVAPLFFVAAGLCGSCVGVLIVAFAIAPRWITAAETGLISLIQVPLGPVWVYAAYREKPPVPTIVGGCALFAVVLAHEWVSYEASLKKKKKKKTTVGVPKLAPATGGVQAGFLSTPPAPTSADSC</sequence>
<evidence type="ECO:0000256" key="1">
    <source>
        <dbReference type="SAM" id="Phobius"/>
    </source>
</evidence>
<gene>
    <name evidence="2" type="ORF">CTAYLR_000479</name>
</gene>
<reference evidence="2" key="1">
    <citation type="submission" date="2023-01" db="EMBL/GenBank/DDBJ databases">
        <title>Metagenome sequencing of chrysophaentin producing Chrysophaeum taylorii.</title>
        <authorList>
            <person name="Davison J."/>
            <person name="Bewley C."/>
        </authorList>
    </citation>
    <scope>NUCLEOTIDE SEQUENCE</scope>
    <source>
        <strain evidence="2">NIES-1699</strain>
    </source>
</reference>
<keyword evidence="3" id="KW-1185">Reference proteome</keyword>
<comment type="caution">
    <text evidence="2">The sequence shown here is derived from an EMBL/GenBank/DDBJ whole genome shotgun (WGS) entry which is preliminary data.</text>
</comment>
<evidence type="ECO:0008006" key="4">
    <source>
        <dbReference type="Google" id="ProtNLM"/>
    </source>
</evidence>
<dbReference type="Proteomes" id="UP001230188">
    <property type="component" value="Unassembled WGS sequence"/>
</dbReference>
<dbReference type="AlphaFoldDB" id="A0AAD7UI03"/>
<protein>
    <recommendedName>
        <fullName evidence="4">EamA domain-containing protein</fullName>
    </recommendedName>
</protein>
<accession>A0AAD7UI03</accession>
<name>A0AAD7UI03_9STRA</name>
<keyword evidence="1" id="KW-0812">Transmembrane</keyword>
<dbReference type="GO" id="GO:0016020">
    <property type="term" value="C:membrane"/>
    <property type="evidence" value="ECO:0007669"/>
    <property type="project" value="TreeGrafter"/>
</dbReference>
<dbReference type="EMBL" id="JAQMWT010000317">
    <property type="protein sequence ID" value="KAJ8605227.1"/>
    <property type="molecule type" value="Genomic_DNA"/>
</dbReference>
<organism evidence="2 3">
    <name type="scientific">Chrysophaeum taylorii</name>
    <dbReference type="NCBI Taxonomy" id="2483200"/>
    <lineage>
        <taxon>Eukaryota</taxon>
        <taxon>Sar</taxon>
        <taxon>Stramenopiles</taxon>
        <taxon>Ochrophyta</taxon>
        <taxon>Pelagophyceae</taxon>
        <taxon>Pelagomonadales</taxon>
        <taxon>Pelagomonadaceae</taxon>
        <taxon>Chrysophaeum</taxon>
    </lineage>
</organism>
<dbReference type="PANTHER" id="PTHR22911">
    <property type="entry name" value="ACYL-MALONYL CONDENSING ENZYME-RELATED"/>
    <property type="match status" value="1"/>
</dbReference>